<proteinExistence type="predicted"/>
<accession>A0A833NAQ9</accession>
<comment type="caution">
    <text evidence="1">The sequence shown here is derived from an EMBL/GenBank/DDBJ whole genome shotgun (WGS) entry which is preliminary data.</text>
</comment>
<dbReference type="AlphaFoldDB" id="A0A833NAQ9"/>
<protein>
    <submittedName>
        <fullName evidence="1">Uncharacterized protein</fullName>
    </submittedName>
</protein>
<reference evidence="1 2" key="1">
    <citation type="submission" date="2019-10" db="EMBL/GenBank/DDBJ databases">
        <title>Draft genome sequence of Marinobacter hydrocarbonoclasticus NCT7M from the microbiome of the marine copepod.</title>
        <authorList>
            <person name="Nuttall R."/>
            <person name="Sharma G."/>
            <person name="Moisander P."/>
        </authorList>
    </citation>
    <scope>NUCLEOTIDE SEQUENCE [LARGE SCALE GENOMIC DNA]</scope>
    <source>
        <strain evidence="1 2">NCT7M</strain>
    </source>
</reference>
<organism evidence="1 2">
    <name type="scientific">Marinobacter nauticus</name>
    <name type="common">Marinobacter hydrocarbonoclasticus</name>
    <name type="synonym">Marinobacter aquaeolei</name>
    <dbReference type="NCBI Taxonomy" id="2743"/>
    <lineage>
        <taxon>Bacteria</taxon>
        <taxon>Pseudomonadati</taxon>
        <taxon>Pseudomonadota</taxon>
        <taxon>Gammaproteobacteria</taxon>
        <taxon>Pseudomonadales</taxon>
        <taxon>Marinobacteraceae</taxon>
        <taxon>Marinobacter</taxon>
    </lineage>
</organism>
<evidence type="ECO:0000313" key="2">
    <source>
        <dbReference type="Proteomes" id="UP000469950"/>
    </source>
</evidence>
<dbReference type="Proteomes" id="UP000469950">
    <property type="component" value="Unassembled WGS sequence"/>
</dbReference>
<dbReference type="RefSeq" id="WP_153740944.1">
    <property type="nucleotide sequence ID" value="NZ_JAHVJE010000007.1"/>
</dbReference>
<evidence type="ECO:0000313" key="1">
    <source>
        <dbReference type="EMBL" id="KAE8545390.1"/>
    </source>
</evidence>
<dbReference type="EMBL" id="WBMP01000009">
    <property type="protein sequence ID" value="KAE8545390.1"/>
    <property type="molecule type" value="Genomic_DNA"/>
</dbReference>
<sequence>MALTPAERKRRQREKNKQLDVQEYRMELTSAERHSIAKAASRQGYDDQTEYLLDLVYEDLKKPASRACNYPECNCPFDKPAGAECYRGYEEKAA</sequence>
<gene>
    <name evidence="1" type="ORF">F6453_2362</name>
</gene>
<name>A0A833NAQ9_MARNT</name>